<dbReference type="Proteomes" id="UP000642910">
    <property type="component" value="Unassembled WGS sequence"/>
</dbReference>
<keyword evidence="2" id="KW-0677">Repeat</keyword>
<feature type="domain" description="Rhodanese" evidence="3">
    <location>
        <begin position="164"/>
        <end position="274"/>
    </location>
</feature>
<dbReference type="CDD" id="cd01448">
    <property type="entry name" value="TST_Repeat_1"/>
    <property type="match status" value="1"/>
</dbReference>
<dbReference type="Pfam" id="PF00581">
    <property type="entry name" value="Rhodanese"/>
    <property type="match status" value="2"/>
</dbReference>
<dbReference type="RefSeq" id="WP_195867142.1">
    <property type="nucleotide sequence ID" value="NZ_JADPKZ010000030.1"/>
</dbReference>
<dbReference type="InterPro" id="IPR036873">
    <property type="entry name" value="Rhodanese-like_dom_sf"/>
</dbReference>
<dbReference type="InterPro" id="IPR001307">
    <property type="entry name" value="Thiosulphate_STrfase_CS"/>
</dbReference>
<name>A0ABS0F0Z3_9BACL</name>
<dbReference type="EMBL" id="JADPKZ010000030">
    <property type="protein sequence ID" value="MBF8376960.1"/>
    <property type="molecule type" value="Genomic_DNA"/>
</dbReference>
<dbReference type="PROSITE" id="PS50206">
    <property type="entry name" value="RHODANESE_3"/>
    <property type="match status" value="2"/>
</dbReference>
<protein>
    <submittedName>
        <fullName evidence="4">Sulfurtransferase</fullName>
    </submittedName>
</protein>
<evidence type="ECO:0000256" key="1">
    <source>
        <dbReference type="ARBA" id="ARBA00022679"/>
    </source>
</evidence>
<gene>
    <name evidence="4" type="ORF">IW967_03600</name>
</gene>
<evidence type="ECO:0000313" key="5">
    <source>
        <dbReference type="Proteomes" id="UP000642910"/>
    </source>
</evidence>
<proteinExistence type="predicted"/>
<keyword evidence="5" id="KW-1185">Reference proteome</keyword>
<evidence type="ECO:0000256" key="2">
    <source>
        <dbReference type="ARBA" id="ARBA00022737"/>
    </source>
</evidence>
<dbReference type="CDD" id="cd01449">
    <property type="entry name" value="TST_Repeat_2"/>
    <property type="match status" value="1"/>
</dbReference>
<dbReference type="PANTHER" id="PTHR11364:SF27">
    <property type="entry name" value="SULFURTRANSFERASE"/>
    <property type="match status" value="1"/>
</dbReference>
<evidence type="ECO:0000313" key="4">
    <source>
        <dbReference type="EMBL" id="MBF8376960.1"/>
    </source>
</evidence>
<evidence type="ECO:0000259" key="3">
    <source>
        <dbReference type="PROSITE" id="PS50206"/>
    </source>
</evidence>
<dbReference type="InterPro" id="IPR045078">
    <property type="entry name" value="TST/MPST-like"/>
</dbReference>
<organism evidence="4 5">
    <name type="scientific">Alicyclobacillus mali</name>
    <name type="common">ex Roth et al. 2021</name>
    <dbReference type="NCBI Taxonomy" id="1123961"/>
    <lineage>
        <taxon>Bacteria</taxon>
        <taxon>Bacillati</taxon>
        <taxon>Bacillota</taxon>
        <taxon>Bacilli</taxon>
        <taxon>Bacillales</taxon>
        <taxon>Alicyclobacillaceae</taxon>
        <taxon>Alicyclobacillus</taxon>
    </lineage>
</organism>
<dbReference type="Gene3D" id="3.40.250.10">
    <property type="entry name" value="Rhodanese-like domain"/>
    <property type="match status" value="2"/>
</dbReference>
<sequence length="284" mass="31141">MTALLIQPNDLAARLGQGEMVVFDCRFQLSDPEAGERAYREAHIPGAYYLHLDRDLSSPKGEHGGRHPLPDWNRFAARLSACGVRPHSTVVVYDAGEGMAARAWWLMRHIGLADVRILDGGWKRWARENRPVTPVVPESRPGGVEVRLREGETVDVDAVQRGLREGSLVLVDARSPERYRGDVEPIDPKAGHIPGALNHPWERGLKEDGTWHSPEEQRARFADLAKCGKPIAVYCGSGVTACSTLFALELAGIPAQLYPGSWSDWVSYPENPVATGDEPGACAP</sequence>
<dbReference type="PROSITE" id="PS00380">
    <property type="entry name" value="RHODANESE_1"/>
    <property type="match status" value="1"/>
</dbReference>
<accession>A0ABS0F0Z3</accession>
<dbReference type="SUPFAM" id="SSF52821">
    <property type="entry name" value="Rhodanese/Cell cycle control phosphatase"/>
    <property type="match status" value="2"/>
</dbReference>
<reference evidence="4 5" key="1">
    <citation type="submission" date="2020-11" db="EMBL/GenBank/DDBJ databases">
        <title>Genomic insight of Alicyclobacillus mali FL 18 reveals a new arsenic-resistant strain, with potential in environmental biotechnology.</title>
        <authorList>
            <person name="Fiorentino G."/>
            <person name="Gallo G."/>
            <person name="Aulitto M."/>
        </authorList>
    </citation>
    <scope>NUCLEOTIDE SEQUENCE [LARGE SCALE GENOMIC DNA]</scope>
    <source>
        <strain evidence="4 5">FL 18</strain>
    </source>
</reference>
<dbReference type="PANTHER" id="PTHR11364">
    <property type="entry name" value="THIOSULFATE SULFERTANSFERASE"/>
    <property type="match status" value="1"/>
</dbReference>
<keyword evidence="1" id="KW-0808">Transferase</keyword>
<dbReference type="SMART" id="SM00450">
    <property type="entry name" value="RHOD"/>
    <property type="match status" value="2"/>
</dbReference>
<dbReference type="InterPro" id="IPR001763">
    <property type="entry name" value="Rhodanese-like_dom"/>
</dbReference>
<comment type="caution">
    <text evidence="4">The sequence shown here is derived from an EMBL/GenBank/DDBJ whole genome shotgun (WGS) entry which is preliminary data.</text>
</comment>
<feature type="domain" description="Rhodanese" evidence="3">
    <location>
        <begin position="16"/>
        <end position="134"/>
    </location>
</feature>